<evidence type="ECO:0000313" key="5">
    <source>
        <dbReference type="EMBL" id="SMF36907.1"/>
    </source>
</evidence>
<dbReference type="CDD" id="cd01392">
    <property type="entry name" value="HTH_LacI"/>
    <property type="match status" value="1"/>
</dbReference>
<evidence type="ECO:0000256" key="2">
    <source>
        <dbReference type="ARBA" id="ARBA00023125"/>
    </source>
</evidence>
<dbReference type="InterPro" id="IPR000843">
    <property type="entry name" value="HTH_LacI"/>
</dbReference>
<dbReference type="AlphaFoldDB" id="A0A1Y6C098"/>
<dbReference type="Pfam" id="PF00356">
    <property type="entry name" value="LacI"/>
    <property type="match status" value="1"/>
</dbReference>
<keyword evidence="2" id="KW-0238">DNA-binding</keyword>
<dbReference type="GO" id="GO:0000976">
    <property type="term" value="F:transcription cis-regulatory region binding"/>
    <property type="evidence" value="ECO:0007669"/>
    <property type="project" value="TreeGrafter"/>
</dbReference>
<gene>
    <name evidence="5" type="ORF">SAMN05428998_112117</name>
</gene>
<dbReference type="EMBL" id="FWZX01000012">
    <property type="protein sequence ID" value="SMF36907.1"/>
    <property type="molecule type" value="Genomic_DNA"/>
</dbReference>
<dbReference type="PROSITE" id="PS50932">
    <property type="entry name" value="HTH_LACI_2"/>
    <property type="match status" value="1"/>
</dbReference>
<evidence type="ECO:0000259" key="4">
    <source>
        <dbReference type="PROSITE" id="PS50932"/>
    </source>
</evidence>
<dbReference type="InterPro" id="IPR010982">
    <property type="entry name" value="Lambda_DNA-bd_dom_sf"/>
</dbReference>
<keyword evidence="6" id="KW-1185">Reference proteome</keyword>
<dbReference type="PROSITE" id="PS00356">
    <property type="entry name" value="HTH_LACI_1"/>
    <property type="match status" value="1"/>
</dbReference>
<proteinExistence type="predicted"/>
<dbReference type="PANTHER" id="PTHR30146:SF138">
    <property type="entry name" value="TRANSCRIPTIONAL REGULATORY PROTEIN"/>
    <property type="match status" value="1"/>
</dbReference>
<dbReference type="Gene3D" id="3.40.50.2300">
    <property type="match status" value="2"/>
</dbReference>
<keyword evidence="1" id="KW-0805">Transcription regulation</keyword>
<evidence type="ECO:0000256" key="1">
    <source>
        <dbReference type="ARBA" id="ARBA00023015"/>
    </source>
</evidence>
<dbReference type="CDD" id="cd06281">
    <property type="entry name" value="PBP1_LacI-like"/>
    <property type="match status" value="1"/>
</dbReference>
<dbReference type="STRING" id="560819.SAMN05428998_112117"/>
<name>A0A1Y6C098_9PROT</name>
<dbReference type="PRINTS" id="PR00036">
    <property type="entry name" value="HTHLACI"/>
</dbReference>
<dbReference type="Gene3D" id="1.10.260.40">
    <property type="entry name" value="lambda repressor-like DNA-binding domains"/>
    <property type="match status" value="1"/>
</dbReference>
<sequence>MPEREPRMTIKDVARQAGVSPGSVSRVLNSADGVSPALRARVENAARRLGFELNIAAQAMRGFSTRTVSCHVSTIENPLVAEMVRAAEERLLAAGYIMIVHSTGYDEERELAALTSDRGRRVDGLISIAGPMTHERYQDTLARMEMPVVAVDRDFDWGDSICVDHAGGAAQAVRQLAGLGHRRIGLLTPSPGLVAARRRAKGYRAELDRLDLPLDESLIEMVERRADIPACMMRVLSRPEAPTALIVLSTWMLAQVLEYARESGLAIPQDLSLVTVGDSDLARFNSPGITAITWNLRHVGRSAAELLIERMEAHGAAPDAEPSAFRSFEVPTELVLRASCAPPRGTAEAAGAGRLQ</sequence>
<dbReference type="SUPFAM" id="SSF53822">
    <property type="entry name" value="Periplasmic binding protein-like I"/>
    <property type="match status" value="1"/>
</dbReference>
<dbReference type="Proteomes" id="UP000192917">
    <property type="component" value="Unassembled WGS sequence"/>
</dbReference>
<keyword evidence="3" id="KW-0804">Transcription</keyword>
<dbReference type="SMART" id="SM00354">
    <property type="entry name" value="HTH_LACI"/>
    <property type="match status" value="1"/>
</dbReference>
<reference evidence="5 6" key="1">
    <citation type="submission" date="2017-04" db="EMBL/GenBank/DDBJ databases">
        <authorList>
            <person name="Afonso C.L."/>
            <person name="Miller P.J."/>
            <person name="Scott M.A."/>
            <person name="Spackman E."/>
            <person name="Goraichik I."/>
            <person name="Dimitrov K.M."/>
            <person name="Suarez D.L."/>
            <person name="Swayne D.E."/>
        </authorList>
    </citation>
    <scope>NUCLEOTIDE SEQUENCE [LARGE SCALE GENOMIC DNA]</scope>
    <source>
        <strain evidence="5 6">USBA 355</strain>
    </source>
</reference>
<dbReference type="Pfam" id="PF13377">
    <property type="entry name" value="Peripla_BP_3"/>
    <property type="match status" value="1"/>
</dbReference>
<dbReference type="SUPFAM" id="SSF47413">
    <property type="entry name" value="lambda repressor-like DNA-binding domains"/>
    <property type="match status" value="1"/>
</dbReference>
<dbReference type="PANTHER" id="PTHR30146">
    <property type="entry name" value="LACI-RELATED TRANSCRIPTIONAL REPRESSOR"/>
    <property type="match status" value="1"/>
</dbReference>
<feature type="domain" description="HTH lacI-type" evidence="4">
    <location>
        <begin position="8"/>
        <end position="62"/>
    </location>
</feature>
<dbReference type="InterPro" id="IPR028082">
    <property type="entry name" value="Peripla_BP_I"/>
</dbReference>
<dbReference type="GO" id="GO:0003700">
    <property type="term" value="F:DNA-binding transcription factor activity"/>
    <property type="evidence" value="ECO:0007669"/>
    <property type="project" value="TreeGrafter"/>
</dbReference>
<evidence type="ECO:0000256" key="3">
    <source>
        <dbReference type="ARBA" id="ARBA00023163"/>
    </source>
</evidence>
<dbReference type="InterPro" id="IPR046335">
    <property type="entry name" value="LacI/GalR-like_sensor"/>
</dbReference>
<accession>A0A1Y6C098</accession>
<protein>
    <submittedName>
        <fullName evidence="5">Transcriptional regulator, LacI family</fullName>
    </submittedName>
</protein>
<organism evidence="5 6">
    <name type="scientific">Tistlia consotensis USBA 355</name>
    <dbReference type="NCBI Taxonomy" id="560819"/>
    <lineage>
        <taxon>Bacteria</taxon>
        <taxon>Pseudomonadati</taxon>
        <taxon>Pseudomonadota</taxon>
        <taxon>Alphaproteobacteria</taxon>
        <taxon>Rhodospirillales</taxon>
        <taxon>Rhodovibrionaceae</taxon>
        <taxon>Tistlia</taxon>
    </lineage>
</organism>
<evidence type="ECO:0000313" key="6">
    <source>
        <dbReference type="Proteomes" id="UP000192917"/>
    </source>
</evidence>